<evidence type="ECO:0000256" key="5">
    <source>
        <dbReference type="PIRSR" id="PIRSR604294-1"/>
    </source>
</evidence>
<evidence type="ECO:0000256" key="4">
    <source>
        <dbReference type="ARBA" id="ARBA00023004"/>
    </source>
</evidence>
<dbReference type="InterPro" id="IPR011048">
    <property type="entry name" value="Haem_d1_sf"/>
</dbReference>
<dbReference type="PANTHER" id="PTHR10543:SF89">
    <property type="entry name" value="CAROTENOID 9,10(9',10')-CLEAVAGE DIOXYGENASE 1"/>
    <property type="match status" value="1"/>
</dbReference>
<dbReference type="EMBL" id="CP073041">
    <property type="protein sequence ID" value="UXE61948.1"/>
    <property type="molecule type" value="Genomic_DNA"/>
</dbReference>
<feature type="binding site" evidence="5">
    <location>
        <position position="187"/>
    </location>
    <ligand>
        <name>Fe cation</name>
        <dbReference type="ChEBI" id="CHEBI:24875"/>
        <note>catalytic</note>
    </ligand>
</feature>
<comment type="cofactor">
    <cofactor evidence="5">
        <name>Fe(2+)</name>
        <dbReference type="ChEBI" id="CHEBI:29033"/>
    </cofactor>
    <text evidence="5">Binds 1 Fe(2+) ion per subunit.</text>
</comment>
<comment type="similarity">
    <text evidence="1">Belongs to the carotenoid oxygenase family.</text>
</comment>
<reference evidence="6" key="1">
    <citation type="submission" date="2021-04" db="EMBL/GenBank/DDBJ databases">
        <title>Genome sequence of Woronichinia naegeliana from Washington state freshwater lake bloom.</title>
        <authorList>
            <person name="Dreher T.W."/>
        </authorList>
    </citation>
    <scope>NUCLEOTIDE SEQUENCE</scope>
    <source>
        <strain evidence="6">WA131</strain>
    </source>
</reference>
<organism evidence="6">
    <name type="scientific">Woronichinia naegeliana WA131</name>
    <dbReference type="NCBI Taxonomy" id="2824559"/>
    <lineage>
        <taxon>Bacteria</taxon>
        <taxon>Bacillati</taxon>
        <taxon>Cyanobacteriota</taxon>
        <taxon>Cyanophyceae</taxon>
        <taxon>Synechococcales</taxon>
        <taxon>Coelosphaeriaceae</taxon>
        <taxon>Woronichinia</taxon>
    </lineage>
</organism>
<evidence type="ECO:0000256" key="1">
    <source>
        <dbReference type="ARBA" id="ARBA00006787"/>
    </source>
</evidence>
<keyword evidence="4 5" id="KW-0408">Iron</keyword>
<accession>A0A977PX67</accession>
<dbReference type="GO" id="GO:0010436">
    <property type="term" value="F:carotenoid dioxygenase activity"/>
    <property type="evidence" value="ECO:0007669"/>
    <property type="project" value="TreeGrafter"/>
</dbReference>
<gene>
    <name evidence="6" type="ORF">KA717_03230</name>
</gene>
<evidence type="ECO:0000313" key="6">
    <source>
        <dbReference type="EMBL" id="UXE61948.1"/>
    </source>
</evidence>
<dbReference type="Pfam" id="PF03055">
    <property type="entry name" value="RPE65"/>
    <property type="match status" value="1"/>
</dbReference>
<dbReference type="KEGG" id="wna:KA717_03230"/>
<dbReference type="AlphaFoldDB" id="A0A977PX67"/>
<keyword evidence="2 5" id="KW-0479">Metal-binding</keyword>
<dbReference type="GO" id="GO:0016121">
    <property type="term" value="P:carotene catabolic process"/>
    <property type="evidence" value="ECO:0007669"/>
    <property type="project" value="TreeGrafter"/>
</dbReference>
<dbReference type="SUPFAM" id="SSF51004">
    <property type="entry name" value="C-terminal (heme d1) domain of cytochrome cd1-nitrite reductase"/>
    <property type="match status" value="1"/>
</dbReference>
<dbReference type="GO" id="GO:0046872">
    <property type="term" value="F:metal ion binding"/>
    <property type="evidence" value="ECO:0007669"/>
    <property type="project" value="UniProtKB-KW"/>
</dbReference>
<dbReference type="PANTHER" id="PTHR10543">
    <property type="entry name" value="BETA-CAROTENE DIOXYGENASE"/>
    <property type="match status" value="1"/>
</dbReference>
<dbReference type="InterPro" id="IPR004294">
    <property type="entry name" value="Carotenoid_Oase"/>
</dbReference>
<proteinExistence type="inferred from homology"/>
<evidence type="ECO:0000256" key="2">
    <source>
        <dbReference type="ARBA" id="ARBA00022723"/>
    </source>
</evidence>
<feature type="binding site" evidence="5">
    <location>
        <position position="242"/>
    </location>
    <ligand>
        <name>Fe cation</name>
        <dbReference type="ChEBI" id="CHEBI:24875"/>
        <note>catalytic</note>
    </ligand>
</feature>
<protein>
    <submittedName>
        <fullName evidence="6">Carotenoid oxygenase family protein</fullName>
    </submittedName>
</protein>
<dbReference type="Proteomes" id="UP001065613">
    <property type="component" value="Chromosome"/>
</dbReference>
<feature type="binding site" evidence="5">
    <location>
        <position position="310"/>
    </location>
    <ligand>
        <name>Fe cation</name>
        <dbReference type="ChEBI" id="CHEBI:24875"/>
        <note>catalytic</note>
    </ligand>
</feature>
<feature type="binding site" evidence="5">
    <location>
        <position position="488"/>
    </location>
    <ligand>
        <name>Fe cation</name>
        <dbReference type="ChEBI" id="CHEBI:24875"/>
        <note>catalytic</note>
    </ligand>
</feature>
<name>A0A977PX67_9CYAN</name>
<evidence type="ECO:0000256" key="3">
    <source>
        <dbReference type="ARBA" id="ARBA00023002"/>
    </source>
</evidence>
<sequence length="496" mass="55773">MQSPIRQHPIPISSKPQTYDLTDWQQGYSSQTQELDCWLTAVEGEIPRQLQGTLFRNGPGLFEIGGVPIRHPFDGDGLITAFTFTGDGRVHFRDRFVRTEGYVQEQAAKKMLYRGVFGTQPPGSWWRNAFDLRLKNIANTNVVYWGEKLLALWEAAHPYRLDPLTLETLGLENLDEILQTGDAFSAHPWIDLHCDQDQGQPCLVNFALKTGVSSQITLFELSPTGELLRRHSHKIPGFAFIHDFAITPNYAIFLQNKVNFNPLPYLFGLKGAGECVQFQPSQPARIILIPRKPPYDQVKILAVEAGFVFHHANAFEADHKIYLDSICYASLPQIQPDTFYKDVNFEHLDPGQFWRFSIDLNSESVEQQLLLARCCEFPSLNGDRVGRSYRYVYLGAAHHGTGNAPLQAVVKLDLETGAEKTYSVAPRGFTGEPIFVANPEGINEDDGWLLILVYNAATHGSELVILEAKELNPLAIISLPIHIPYGLHGSWTSHCF</sequence>
<keyword evidence="3" id="KW-0560">Oxidoreductase</keyword>